<comment type="caution">
    <text evidence="2">The sequence shown here is derived from an EMBL/GenBank/DDBJ whole genome shotgun (WGS) entry which is preliminary data.</text>
</comment>
<name>A0AAE0YBZ9_9GAST</name>
<dbReference type="InterPro" id="IPR001584">
    <property type="entry name" value="Integrase_cat-core"/>
</dbReference>
<dbReference type="InterPro" id="IPR012337">
    <property type="entry name" value="RNaseH-like_sf"/>
</dbReference>
<dbReference type="PROSITE" id="PS50994">
    <property type="entry name" value="INTEGRASE"/>
    <property type="match status" value="1"/>
</dbReference>
<dbReference type="EMBL" id="JAWDGP010006534">
    <property type="protein sequence ID" value="KAK3739414.1"/>
    <property type="molecule type" value="Genomic_DNA"/>
</dbReference>
<dbReference type="GO" id="GO:0015074">
    <property type="term" value="P:DNA integration"/>
    <property type="evidence" value="ECO:0007669"/>
    <property type="project" value="InterPro"/>
</dbReference>
<dbReference type="GO" id="GO:0003676">
    <property type="term" value="F:nucleic acid binding"/>
    <property type="evidence" value="ECO:0007669"/>
    <property type="project" value="InterPro"/>
</dbReference>
<gene>
    <name evidence="2" type="ORF">RRG08_051283</name>
</gene>
<dbReference type="AlphaFoldDB" id="A0AAE0YBZ9"/>
<accession>A0AAE0YBZ9</accession>
<feature type="domain" description="Integrase catalytic" evidence="1">
    <location>
        <begin position="30"/>
        <end position="82"/>
    </location>
</feature>
<evidence type="ECO:0000259" key="1">
    <source>
        <dbReference type="PROSITE" id="PS50994"/>
    </source>
</evidence>
<sequence>MSANLHEHCRRCQVVKDPSSTVLHPPGHLVAHAPLEMVAMDFTRLEMSRDGYEDVLVITYVYTKWVVAIPVKDQSAEIAVKP</sequence>
<organism evidence="2 3">
    <name type="scientific">Elysia crispata</name>
    <name type="common">lettuce slug</name>
    <dbReference type="NCBI Taxonomy" id="231223"/>
    <lineage>
        <taxon>Eukaryota</taxon>
        <taxon>Metazoa</taxon>
        <taxon>Spiralia</taxon>
        <taxon>Lophotrochozoa</taxon>
        <taxon>Mollusca</taxon>
        <taxon>Gastropoda</taxon>
        <taxon>Heterobranchia</taxon>
        <taxon>Euthyneura</taxon>
        <taxon>Panpulmonata</taxon>
        <taxon>Sacoglossa</taxon>
        <taxon>Placobranchoidea</taxon>
        <taxon>Plakobranchidae</taxon>
        <taxon>Elysia</taxon>
    </lineage>
</organism>
<reference evidence="2" key="1">
    <citation type="journal article" date="2023" name="G3 (Bethesda)">
        <title>A reference genome for the long-term kleptoplast-retaining sea slug Elysia crispata morphotype clarki.</title>
        <authorList>
            <person name="Eastman K.E."/>
            <person name="Pendleton A.L."/>
            <person name="Shaikh M.A."/>
            <person name="Suttiyut T."/>
            <person name="Ogas R."/>
            <person name="Tomko P."/>
            <person name="Gavelis G."/>
            <person name="Widhalm J.R."/>
            <person name="Wisecaver J.H."/>
        </authorList>
    </citation>
    <scope>NUCLEOTIDE SEQUENCE</scope>
    <source>
        <strain evidence="2">ECLA1</strain>
    </source>
</reference>
<dbReference type="SUPFAM" id="SSF53098">
    <property type="entry name" value="Ribonuclease H-like"/>
    <property type="match status" value="1"/>
</dbReference>
<evidence type="ECO:0000313" key="2">
    <source>
        <dbReference type="EMBL" id="KAK3739414.1"/>
    </source>
</evidence>
<proteinExistence type="predicted"/>
<protein>
    <recommendedName>
        <fullName evidence="1">Integrase catalytic domain-containing protein</fullName>
    </recommendedName>
</protein>
<evidence type="ECO:0000313" key="3">
    <source>
        <dbReference type="Proteomes" id="UP001283361"/>
    </source>
</evidence>
<dbReference type="InterPro" id="IPR036397">
    <property type="entry name" value="RNaseH_sf"/>
</dbReference>
<dbReference type="Gene3D" id="3.30.420.10">
    <property type="entry name" value="Ribonuclease H-like superfamily/Ribonuclease H"/>
    <property type="match status" value="1"/>
</dbReference>
<keyword evidence="3" id="KW-1185">Reference proteome</keyword>
<dbReference type="Proteomes" id="UP001283361">
    <property type="component" value="Unassembled WGS sequence"/>
</dbReference>